<organism evidence="1 2">
    <name type="scientific">Cupriavidus oxalaticus</name>
    <dbReference type="NCBI Taxonomy" id="96344"/>
    <lineage>
        <taxon>Bacteria</taxon>
        <taxon>Pseudomonadati</taxon>
        <taxon>Pseudomonadota</taxon>
        <taxon>Betaproteobacteria</taxon>
        <taxon>Burkholderiales</taxon>
        <taxon>Burkholderiaceae</taxon>
        <taxon>Cupriavidus</taxon>
    </lineage>
</organism>
<gene>
    <name evidence="1" type="ORF">D2917_27410</name>
</gene>
<dbReference type="InterPro" id="IPR008727">
    <property type="entry name" value="PAAR_motif"/>
</dbReference>
<dbReference type="EMBL" id="CP032519">
    <property type="protein sequence ID" value="QEZ47822.1"/>
    <property type="molecule type" value="Genomic_DNA"/>
</dbReference>
<name>A0A5P3VQZ6_9BURK</name>
<reference evidence="1 2" key="1">
    <citation type="submission" date="2018-09" db="EMBL/GenBank/DDBJ databases">
        <title>Complete genome sequence of Cupriavidus oxalaticus T2, a bacterium capable of phenol tolerance and degradation.</title>
        <authorList>
            <person name="Yan J."/>
        </authorList>
    </citation>
    <scope>NUCLEOTIDE SEQUENCE [LARGE SCALE GENOMIC DNA]</scope>
    <source>
        <strain evidence="1 2">T2</strain>
    </source>
</reference>
<dbReference type="CDD" id="cd14744">
    <property type="entry name" value="PAAR_CT_2"/>
    <property type="match status" value="1"/>
</dbReference>
<dbReference type="RefSeq" id="WP_151072524.1">
    <property type="nucleotide sequence ID" value="NZ_CP032519.1"/>
</dbReference>
<evidence type="ECO:0000313" key="1">
    <source>
        <dbReference type="EMBL" id="QEZ47822.1"/>
    </source>
</evidence>
<evidence type="ECO:0000313" key="2">
    <source>
        <dbReference type="Proteomes" id="UP000325743"/>
    </source>
</evidence>
<dbReference type="Pfam" id="PF05488">
    <property type="entry name" value="PAAR_motif"/>
    <property type="match status" value="1"/>
</dbReference>
<accession>A0A5P3VQZ6</accession>
<protein>
    <submittedName>
        <fullName evidence="1">PAAR domain-containing protein</fullName>
    </submittedName>
</protein>
<dbReference type="AlphaFoldDB" id="A0A5P3VQZ6"/>
<dbReference type="Proteomes" id="UP000325743">
    <property type="component" value="Chromosome 2"/>
</dbReference>
<sequence length="184" mass="19590">MVTRTYLVRGDKADNGAVIVGGSSSYSWHSKPVAREGDAVFCPVCKRPGVIVCVGPRIPSTDRGKEVALSGDICACGCRPAPVFHASRPFTMTITADHIAKLRVAAPSGFAATTQALHSGETPSYDQRIQLLDEASGQPLVNWRYRLTGETGTHEGRTDSDGFTTPVVADRAATVRLEVFGEDA</sequence>
<proteinExistence type="predicted"/>